<name>A0A2N7VMT7_9BURK</name>
<evidence type="ECO:0000313" key="5">
    <source>
        <dbReference type="Proteomes" id="UP000235659"/>
    </source>
</evidence>
<reference evidence="3 6" key="2">
    <citation type="submission" date="2020-04" db="EMBL/GenBank/DDBJ databases">
        <authorList>
            <person name="De Canck E."/>
        </authorList>
    </citation>
    <scope>NUCLEOTIDE SEQUENCE [LARGE SCALE GENOMIC DNA]</scope>
    <source>
        <strain evidence="3 6">LMG 27174</strain>
    </source>
</reference>
<comment type="similarity">
    <text evidence="1">Belongs to the LysR transcriptional regulatory family.</text>
</comment>
<dbReference type="AlphaFoldDB" id="A0A2N7VMT7"/>
<dbReference type="RefSeq" id="WP_102636728.1">
    <property type="nucleotide sequence ID" value="NZ_CADIJZ010000062.1"/>
</dbReference>
<evidence type="ECO:0000256" key="1">
    <source>
        <dbReference type="ARBA" id="ARBA00009437"/>
    </source>
</evidence>
<dbReference type="Proteomes" id="UP000494205">
    <property type="component" value="Unassembled WGS sequence"/>
</dbReference>
<protein>
    <recommendedName>
        <fullName evidence="2">HTH lysR-type domain-containing protein</fullName>
    </recommendedName>
</protein>
<reference evidence="4 5" key="1">
    <citation type="submission" date="2018-01" db="EMBL/GenBank/DDBJ databases">
        <title>Whole genome analyses suggest that Burkholderia sensu lato contains two further novel genera in the rhizoxinica-symbiotica group Mycetohabitans gen. nov., and Trinickia gen. nov.: implications for the evolution of diazotrophy and nodulation in the Burkholderiaceae.</title>
        <authorList>
            <person name="Estrada-de los Santos P."/>
            <person name="Palmer M."/>
            <person name="Chavez-Ramirez B."/>
            <person name="Beukes C."/>
            <person name="Steenkamp E.T."/>
            <person name="Hirsch A.M."/>
            <person name="Manyaka P."/>
            <person name="Maluk M."/>
            <person name="Lafos M."/>
            <person name="Crook M."/>
            <person name="Gross E."/>
            <person name="Simon M.F."/>
            <person name="Bueno dos Reis Junior F."/>
            <person name="Poole P.S."/>
            <person name="Venter S.N."/>
            <person name="James E.K."/>
        </authorList>
    </citation>
    <scope>NUCLEOTIDE SEQUENCE [LARGE SCALE GENOMIC DNA]</scope>
    <source>
        <strain evidence="4 5">WSM 3937</strain>
    </source>
</reference>
<keyword evidence="5" id="KW-1185">Reference proteome</keyword>
<sequence length="65" mass="6721">MKDSGPSRLGTVEVFCVAAKAQSFTAAATSLGTTPSAISKAVQRLENRLGLTSVNKMSSSVFASR</sequence>
<evidence type="ECO:0000313" key="3">
    <source>
        <dbReference type="EMBL" id="CAB3743843.1"/>
    </source>
</evidence>
<proteinExistence type="inferred from homology"/>
<dbReference type="EMBL" id="PNXY01000066">
    <property type="protein sequence ID" value="PMS18469.1"/>
    <property type="molecule type" value="Genomic_DNA"/>
</dbReference>
<evidence type="ECO:0000259" key="2">
    <source>
        <dbReference type="PROSITE" id="PS50931"/>
    </source>
</evidence>
<evidence type="ECO:0000313" key="6">
    <source>
        <dbReference type="Proteomes" id="UP000494205"/>
    </source>
</evidence>
<gene>
    <name evidence="4" type="ORF">C0Z16_36080</name>
    <name evidence="3" type="ORF">LMG27174_07070</name>
</gene>
<organism evidence="3 6">
    <name type="scientific">Paraburkholderia rhynchosiae</name>
    <dbReference type="NCBI Taxonomy" id="487049"/>
    <lineage>
        <taxon>Bacteria</taxon>
        <taxon>Pseudomonadati</taxon>
        <taxon>Pseudomonadota</taxon>
        <taxon>Betaproteobacteria</taxon>
        <taxon>Burkholderiales</taxon>
        <taxon>Burkholderiaceae</taxon>
        <taxon>Paraburkholderia</taxon>
    </lineage>
</organism>
<evidence type="ECO:0000313" key="4">
    <source>
        <dbReference type="EMBL" id="PMS18469.1"/>
    </source>
</evidence>
<feature type="domain" description="HTH lysR-type" evidence="2">
    <location>
        <begin position="13"/>
        <end position="50"/>
    </location>
</feature>
<dbReference type="GO" id="GO:0003700">
    <property type="term" value="F:DNA-binding transcription factor activity"/>
    <property type="evidence" value="ECO:0007669"/>
    <property type="project" value="InterPro"/>
</dbReference>
<dbReference type="Gene3D" id="1.10.10.10">
    <property type="entry name" value="Winged helix-like DNA-binding domain superfamily/Winged helix DNA-binding domain"/>
    <property type="match status" value="1"/>
</dbReference>
<dbReference type="EMBL" id="CADIJZ010000062">
    <property type="protein sequence ID" value="CAB3743843.1"/>
    <property type="molecule type" value="Genomic_DNA"/>
</dbReference>
<dbReference type="PANTHER" id="PTHR30537">
    <property type="entry name" value="HTH-TYPE TRANSCRIPTIONAL REGULATOR"/>
    <property type="match status" value="1"/>
</dbReference>
<dbReference type="PANTHER" id="PTHR30537:SF5">
    <property type="entry name" value="HTH-TYPE TRANSCRIPTIONAL ACTIVATOR TTDR-RELATED"/>
    <property type="match status" value="1"/>
</dbReference>
<dbReference type="InterPro" id="IPR058163">
    <property type="entry name" value="LysR-type_TF_proteobact-type"/>
</dbReference>
<dbReference type="InterPro" id="IPR036388">
    <property type="entry name" value="WH-like_DNA-bd_sf"/>
</dbReference>
<dbReference type="Pfam" id="PF00126">
    <property type="entry name" value="HTH_1"/>
    <property type="match status" value="1"/>
</dbReference>
<dbReference type="SUPFAM" id="SSF46785">
    <property type="entry name" value="Winged helix' DNA-binding domain"/>
    <property type="match status" value="1"/>
</dbReference>
<dbReference type="Proteomes" id="UP000235659">
    <property type="component" value="Unassembled WGS sequence"/>
</dbReference>
<dbReference type="InterPro" id="IPR000847">
    <property type="entry name" value="LysR_HTH_N"/>
</dbReference>
<dbReference type="InterPro" id="IPR036390">
    <property type="entry name" value="WH_DNA-bd_sf"/>
</dbReference>
<dbReference type="PROSITE" id="PS50931">
    <property type="entry name" value="HTH_LYSR"/>
    <property type="match status" value="1"/>
</dbReference>
<accession>A0A2N7VMT7</accession>